<dbReference type="InterPro" id="IPR036249">
    <property type="entry name" value="Thioredoxin-like_sf"/>
</dbReference>
<feature type="domain" description="Thioredoxin" evidence="7">
    <location>
        <begin position="3"/>
        <end position="159"/>
    </location>
</feature>
<dbReference type="EC" id="1.11.1.27" evidence="6"/>
<dbReference type="GO" id="GO:0045454">
    <property type="term" value="P:cell redox homeostasis"/>
    <property type="evidence" value="ECO:0007669"/>
    <property type="project" value="TreeGrafter"/>
</dbReference>
<protein>
    <recommendedName>
        <fullName evidence="6">Glutathione-dependent peroxiredoxin</fullName>
        <ecNumber evidence="6">1.11.1.27</ecNumber>
    </recommendedName>
</protein>
<dbReference type="GO" id="GO:0042744">
    <property type="term" value="P:hydrogen peroxide catabolic process"/>
    <property type="evidence" value="ECO:0007669"/>
    <property type="project" value="TreeGrafter"/>
</dbReference>
<dbReference type="PANTHER" id="PTHR10430">
    <property type="entry name" value="PEROXIREDOXIN"/>
    <property type="match status" value="1"/>
</dbReference>
<evidence type="ECO:0000256" key="1">
    <source>
        <dbReference type="ARBA" id="ARBA00022559"/>
    </source>
</evidence>
<dbReference type="Proteomes" id="UP000219327">
    <property type="component" value="Unassembled WGS sequence"/>
</dbReference>
<dbReference type="InterPro" id="IPR013740">
    <property type="entry name" value="Redoxin"/>
</dbReference>
<dbReference type="PROSITE" id="PS51352">
    <property type="entry name" value="THIOREDOXIN_2"/>
    <property type="match status" value="1"/>
</dbReference>
<evidence type="ECO:0000256" key="5">
    <source>
        <dbReference type="PIRSR" id="PIRSR637944-1"/>
    </source>
</evidence>
<dbReference type="AlphaFoldDB" id="A0A2A5WST5"/>
<name>A0A2A5WST5_9GAMM</name>
<comment type="caution">
    <text evidence="8">The sequence shown here is derived from an EMBL/GenBank/DDBJ whole genome shotgun (WGS) entry which is preliminary data.</text>
</comment>
<gene>
    <name evidence="8" type="ORF">CNE99_05895</name>
</gene>
<comment type="catalytic activity">
    <reaction evidence="6">
        <text>a hydroperoxide + 2 glutathione = an alcohol + glutathione disulfide + H2O</text>
        <dbReference type="Rhea" id="RHEA:62632"/>
        <dbReference type="ChEBI" id="CHEBI:15377"/>
        <dbReference type="ChEBI" id="CHEBI:30879"/>
        <dbReference type="ChEBI" id="CHEBI:35924"/>
        <dbReference type="ChEBI" id="CHEBI:57925"/>
        <dbReference type="ChEBI" id="CHEBI:58297"/>
        <dbReference type="EC" id="1.11.1.27"/>
    </reaction>
</comment>
<organism evidence="8 9">
    <name type="scientific">OM182 bacterium MED-G24</name>
    <dbReference type="NCBI Taxonomy" id="1986255"/>
    <lineage>
        <taxon>Bacteria</taxon>
        <taxon>Pseudomonadati</taxon>
        <taxon>Pseudomonadota</taxon>
        <taxon>Gammaproteobacteria</taxon>
        <taxon>OMG group</taxon>
        <taxon>OM182 clade</taxon>
    </lineage>
</organism>
<dbReference type="InterPro" id="IPR013766">
    <property type="entry name" value="Thioredoxin_domain"/>
</dbReference>
<reference evidence="8 9" key="1">
    <citation type="submission" date="2017-08" db="EMBL/GenBank/DDBJ databases">
        <title>Fine stratification of microbial communities through a metagenomic profile of the photic zone.</title>
        <authorList>
            <person name="Haro-Moreno J.M."/>
            <person name="Lopez-Perez M."/>
            <person name="De La Torre J."/>
            <person name="Picazo A."/>
            <person name="Camacho A."/>
            <person name="Rodriguez-Valera F."/>
        </authorList>
    </citation>
    <scope>NUCLEOTIDE SEQUENCE [LARGE SCALE GENOMIC DNA]</scope>
    <source>
        <strain evidence="8">MED-G24</strain>
    </source>
</reference>
<evidence type="ECO:0000256" key="3">
    <source>
        <dbReference type="ARBA" id="ARBA00023002"/>
    </source>
</evidence>
<evidence type="ECO:0000256" key="6">
    <source>
        <dbReference type="RuleBase" id="RU366011"/>
    </source>
</evidence>
<evidence type="ECO:0000313" key="8">
    <source>
        <dbReference type="EMBL" id="PDH39328.1"/>
    </source>
</evidence>
<dbReference type="GO" id="GO:0005737">
    <property type="term" value="C:cytoplasm"/>
    <property type="evidence" value="ECO:0007669"/>
    <property type="project" value="TreeGrafter"/>
</dbReference>
<dbReference type="EMBL" id="NTKD01000026">
    <property type="protein sequence ID" value="PDH39328.1"/>
    <property type="molecule type" value="Genomic_DNA"/>
</dbReference>
<accession>A0A2A5WST5</accession>
<keyword evidence="2 6" id="KW-0049">Antioxidant</keyword>
<dbReference type="Pfam" id="PF08534">
    <property type="entry name" value="Redoxin"/>
    <property type="match status" value="1"/>
</dbReference>
<dbReference type="Gene3D" id="3.40.30.10">
    <property type="entry name" value="Glutaredoxin"/>
    <property type="match status" value="1"/>
</dbReference>
<dbReference type="FunFam" id="3.40.30.10:FF:000020">
    <property type="entry name" value="Peroxiredoxin"/>
    <property type="match status" value="1"/>
</dbReference>
<keyword evidence="4 6" id="KW-0676">Redox-active center</keyword>
<feature type="active site" description="Cysteine sulfenic acid (-SOH) intermediate" evidence="5">
    <location>
        <position position="49"/>
    </location>
</feature>
<keyword evidence="3 6" id="KW-0560">Oxidoreductase</keyword>
<dbReference type="GO" id="GO:0034599">
    <property type="term" value="P:cellular response to oxidative stress"/>
    <property type="evidence" value="ECO:0007669"/>
    <property type="project" value="InterPro"/>
</dbReference>
<dbReference type="InterPro" id="IPR037944">
    <property type="entry name" value="PRX5-like"/>
</dbReference>
<proteinExistence type="inferred from homology"/>
<dbReference type="PANTHER" id="PTHR10430:SF16">
    <property type="entry name" value="PEROXIREDOXIN-5, MITOCHONDRIAL"/>
    <property type="match status" value="1"/>
</dbReference>
<evidence type="ECO:0000256" key="4">
    <source>
        <dbReference type="ARBA" id="ARBA00023284"/>
    </source>
</evidence>
<evidence type="ECO:0000259" key="7">
    <source>
        <dbReference type="PROSITE" id="PS51352"/>
    </source>
</evidence>
<dbReference type="SUPFAM" id="SSF52833">
    <property type="entry name" value="Thioredoxin-like"/>
    <property type="match status" value="1"/>
</dbReference>
<comment type="function">
    <text evidence="6">Thiol-specific peroxidase that catalyzes the reduction of hydrogen peroxide and organic hydroperoxides to water and alcohols, respectively. Plays a role in cell protection against oxidative stress by detoxifying peroxides.</text>
</comment>
<evidence type="ECO:0000313" key="9">
    <source>
        <dbReference type="Proteomes" id="UP000219327"/>
    </source>
</evidence>
<comment type="similarity">
    <text evidence="6">Belongs to the peroxiredoxin family. Prx5 subfamily.</text>
</comment>
<sequence length="159" mass="16200">MAVQVGDQIPEGALKVMGEKGPQDVSTADMFGGKKVVLFAVPGAFTPTCSAAHLPGFVANADKIKAKGVDEIVCMAVNDAFVMDAWGKAQNAEELTMAADGSGVLTAALGLEMDATGFGMGVRSQRFALIADDGKITALNVEAPGQLEVSTAEAILGAL</sequence>
<dbReference type="CDD" id="cd03013">
    <property type="entry name" value="PRX5_like"/>
    <property type="match status" value="1"/>
</dbReference>
<dbReference type="GO" id="GO:0008379">
    <property type="term" value="F:thioredoxin peroxidase activity"/>
    <property type="evidence" value="ECO:0007669"/>
    <property type="project" value="InterPro"/>
</dbReference>
<keyword evidence="1 6" id="KW-0575">Peroxidase</keyword>
<evidence type="ECO:0000256" key="2">
    <source>
        <dbReference type="ARBA" id="ARBA00022862"/>
    </source>
</evidence>